<gene>
    <name evidence="7 8" type="primary">ybeY</name>
    <name evidence="8" type="ORF">K1718_26990</name>
</gene>
<keyword evidence="7" id="KW-0698">rRNA processing</keyword>
<evidence type="ECO:0000256" key="2">
    <source>
        <dbReference type="ARBA" id="ARBA00022722"/>
    </source>
</evidence>
<dbReference type="EMBL" id="CP120863">
    <property type="protein sequence ID" value="WFE89756.1"/>
    <property type="molecule type" value="Genomic_DNA"/>
</dbReference>
<evidence type="ECO:0000256" key="5">
    <source>
        <dbReference type="ARBA" id="ARBA00022801"/>
    </source>
</evidence>
<keyword evidence="2 7" id="KW-0540">Nuclease</keyword>
<keyword evidence="5 7" id="KW-0378">Hydrolase</keyword>
<dbReference type="SUPFAM" id="SSF55486">
    <property type="entry name" value="Metalloproteases ('zincins'), catalytic domain"/>
    <property type="match status" value="1"/>
</dbReference>
<evidence type="ECO:0000256" key="6">
    <source>
        <dbReference type="ARBA" id="ARBA00022833"/>
    </source>
</evidence>
<accession>A0ABY8F2Q0</accession>
<dbReference type="HAMAP" id="MF_00009">
    <property type="entry name" value="Endoribonucl_YbeY"/>
    <property type="match status" value="1"/>
</dbReference>
<evidence type="ECO:0000256" key="4">
    <source>
        <dbReference type="ARBA" id="ARBA00022759"/>
    </source>
</evidence>
<feature type="binding site" evidence="7">
    <location>
        <position position="129"/>
    </location>
    <ligand>
        <name>Zn(2+)</name>
        <dbReference type="ChEBI" id="CHEBI:29105"/>
        <note>catalytic</note>
    </ligand>
</feature>
<dbReference type="RefSeq" id="WP_265680208.1">
    <property type="nucleotide sequence ID" value="NZ_CP120863.1"/>
</dbReference>
<sequence>MSGSLPEGFQIDLSIEAVGWSDETRLEKIVTRAVAAAFAATDLEVQRGSEVSLLFTDDDAIRKLNMEWREKDKPTNVLSFPGSDPQDDVYGPLLGDLVFAFETITREAEELGIEFDDHLSHLTVHGLLHLFDYDHQENDEAELMESLEKTILATIGIDDPYADRPLVAEGS</sequence>
<dbReference type="InterPro" id="IPR023091">
    <property type="entry name" value="MetalPrtase_cat_dom_sf_prd"/>
</dbReference>
<comment type="cofactor">
    <cofactor evidence="7">
        <name>Zn(2+)</name>
        <dbReference type="ChEBI" id="CHEBI:29105"/>
    </cofactor>
    <text evidence="7">Binds 1 zinc ion.</text>
</comment>
<evidence type="ECO:0000313" key="8">
    <source>
        <dbReference type="EMBL" id="WFE89756.1"/>
    </source>
</evidence>
<dbReference type="Proteomes" id="UP001209803">
    <property type="component" value="Chromosome"/>
</dbReference>
<keyword evidence="9" id="KW-1185">Reference proteome</keyword>
<organism evidence="8 9">
    <name type="scientific">Roseibium porphyridii</name>
    <dbReference type="NCBI Taxonomy" id="2866279"/>
    <lineage>
        <taxon>Bacteria</taxon>
        <taxon>Pseudomonadati</taxon>
        <taxon>Pseudomonadota</taxon>
        <taxon>Alphaproteobacteria</taxon>
        <taxon>Hyphomicrobiales</taxon>
        <taxon>Stappiaceae</taxon>
        <taxon>Roseibium</taxon>
    </lineage>
</organism>
<proteinExistence type="inferred from homology"/>
<dbReference type="PANTHER" id="PTHR46986:SF1">
    <property type="entry name" value="ENDORIBONUCLEASE YBEY, CHLOROPLASTIC"/>
    <property type="match status" value="1"/>
</dbReference>
<protein>
    <recommendedName>
        <fullName evidence="7">Endoribonuclease YbeY</fullName>
        <ecNumber evidence="7">3.1.-.-</ecNumber>
    </recommendedName>
</protein>
<evidence type="ECO:0000313" key="9">
    <source>
        <dbReference type="Proteomes" id="UP001209803"/>
    </source>
</evidence>
<keyword evidence="6 7" id="KW-0862">Zinc</keyword>
<dbReference type="Gene3D" id="3.40.390.30">
    <property type="entry name" value="Metalloproteases ('zincins'), catalytic domain"/>
    <property type="match status" value="1"/>
</dbReference>
<dbReference type="Pfam" id="PF02130">
    <property type="entry name" value="YbeY"/>
    <property type="match status" value="1"/>
</dbReference>
<keyword evidence="4 7" id="KW-0255">Endonuclease</keyword>
<keyword evidence="3 7" id="KW-0479">Metal-binding</keyword>
<dbReference type="PANTHER" id="PTHR46986">
    <property type="entry name" value="ENDORIBONUCLEASE YBEY, CHLOROPLASTIC"/>
    <property type="match status" value="1"/>
</dbReference>
<evidence type="ECO:0000256" key="7">
    <source>
        <dbReference type="HAMAP-Rule" id="MF_00009"/>
    </source>
</evidence>
<keyword evidence="7" id="KW-0690">Ribosome biogenesis</keyword>
<dbReference type="NCBIfam" id="TIGR00043">
    <property type="entry name" value="rRNA maturation RNase YbeY"/>
    <property type="match status" value="1"/>
</dbReference>
<comment type="function">
    <text evidence="7">Single strand-specific metallo-endoribonuclease involved in late-stage 70S ribosome quality control and in maturation of the 3' terminus of the 16S rRNA.</text>
</comment>
<comment type="subcellular location">
    <subcellularLocation>
        <location evidence="7">Cytoplasm</location>
    </subcellularLocation>
</comment>
<dbReference type="InterPro" id="IPR002036">
    <property type="entry name" value="YbeY"/>
</dbReference>
<keyword evidence="7" id="KW-0963">Cytoplasm</keyword>
<evidence type="ECO:0000256" key="1">
    <source>
        <dbReference type="ARBA" id="ARBA00010875"/>
    </source>
</evidence>
<dbReference type="EC" id="3.1.-.-" evidence="7"/>
<evidence type="ECO:0000256" key="3">
    <source>
        <dbReference type="ARBA" id="ARBA00022723"/>
    </source>
</evidence>
<feature type="binding site" evidence="7">
    <location>
        <position position="125"/>
    </location>
    <ligand>
        <name>Zn(2+)</name>
        <dbReference type="ChEBI" id="CHEBI:29105"/>
        <note>catalytic</note>
    </ligand>
</feature>
<feature type="binding site" evidence="7">
    <location>
        <position position="135"/>
    </location>
    <ligand>
        <name>Zn(2+)</name>
        <dbReference type="ChEBI" id="CHEBI:29105"/>
        <note>catalytic</note>
    </ligand>
</feature>
<name>A0ABY8F2Q0_9HYPH</name>
<reference evidence="8 9" key="1">
    <citation type="submission" date="2023-03" db="EMBL/GenBank/DDBJ databases">
        <title>Roseibium porphyridii sp. nov. and Roseibium rhodosorbium sp. nov. isolated from marine algae, Porphyridium cruentum and Rhodosorus marinus, respectively.</title>
        <authorList>
            <person name="Lee M.W."/>
            <person name="Choi B.J."/>
            <person name="Lee J.K."/>
            <person name="Choi D.G."/>
            <person name="Baek J.H."/>
            <person name="Bayburt H."/>
            <person name="Kim J.M."/>
            <person name="Han D.M."/>
            <person name="Kim K.H."/>
            <person name="Jeon C.O."/>
        </authorList>
    </citation>
    <scope>NUCLEOTIDE SEQUENCE [LARGE SCALE GENOMIC DNA]</scope>
    <source>
        <strain evidence="8 9">KMA01</strain>
    </source>
</reference>
<comment type="similarity">
    <text evidence="1 7">Belongs to the endoribonuclease YbeY family.</text>
</comment>